<feature type="transmembrane region" description="Helical" evidence="1">
    <location>
        <begin position="52"/>
        <end position="75"/>
    </location>
</feature>
<feature type="transmembrane region" description="Helical" evidence="1">
    <location>
        <begin position="181"/>
        <end position="207"/>
    </location>
</feature>
<evidence type="ECO:0000256" key="1">
    <source>
        <dbReference type="SAM" id="Phobius"/>
    </source>
</evidence>
<evidence type="ECO:0000313" key="3">
    <source>
        <dbReference type="Proteomes" id="UP000054703"/>
    </source>
</evidence>
<protein>
    <recommendedName>
        <fullName evidence="4">Integral membrane protein</fullName>
    </recommendedName>
</protein>
<feature type="transmembrane region" description="Helical" evidence="1">
    <location>
        <begin position="213"/>
        <end position="236"/>
    </location>
</feature>
<evidence type="ECO:0000313" key="2">
    <source>
        <dbReference type="EMBL" id="KTD65617.1"/>
    </source>
</evidence>
<proteinExistence type="predicted"/>
<dbReference type="Proteomes" id="UP000054703">
    <property type="component" value="Unassembled WGS sequence"/>
</dbReference>
<dbReference type="EMBL" id="LNYU01000015">
    <property type="protein sequence ID" value="KTD65617.1"/>
    <property type="molecule type" value="Genomic_DNA"/>
</dbReference>
<feature type="transmembrane region" description="Helical" evidence="1">
    <location>
        <begin position="12"/>
        <end position="32"/>
    </location>
</feature>
<dbReference type="Pfam" id="PF14023">
    <property type="entry name" value="Bestrophin-like"/>
    <property type="match status" value="1"/>
</dbReference>
<dbReference type="STRING" id="45074.Lsan_0771"/>
<reference evidence="2 3" key="1">
    <citation type="submission" date="2015-11" db="EMBL/GenBank/DDBJ databases">
        <title>Genomic analysis of 38 Legionella species identifies large and diverse effector repertoires.</title>
        <authorList>
            <person name="Burstein D."/>
            <person name="Amaro F."/>
            <person name="Zusman T."/>
            <person name="Lifshitz Z."/>
            <person name="Cohen O."/>
            <person name="Gilbert J.A."/>
            <person name="Pupko T."/>
            <person name="Shuman H.A."/>
            <person name="Segal G."/>
        </authorList>
    </citation>
    <scope>NUCLEOTIDE SEQUENCE [LARGE SCALE GENOMIC DNA]</scope>
    <source>
        <strain evidence="2 3">SC-63-C7</strain>
    </source>
</reference>
<keyword evidence="1" id="KW-0812">Transmembrane</keyword>
<dbReference type="AlphaFoldDB" id="A0A0W0Z941"/>
<organism evidence="2 3">
    <name type="scientific">Legionella santicrucis</name>
    <dbReference type="NCBI Taxonomy" id="45074"/>
    <lineage>
        <taxon>Bacteria</taxon>
        <taxon>Pseudomonadati</taxon>
        <taxon>Pseudomonadota</taxon>
        <taxon>Gammaproteobacteria</taxon>
        <taxon>Legionellales</taxon>
        <taxon>Legionellaceae</taxon>
        <taxon>Legionella</taxon>
    </lineage>
</organism>
<evidence type="ECO:0008006" key="4">
    <source>
        <dbReference type="Google" id="ProtNLM"/>
    </source>
</evidence>
<name>A0A0W0Z941_9GAMM</name>
<sequence>MLRQFIDLIPFWWVVCICISFLVFTTLGAAFISSRFFSIANDKDHLERSNSIIAILSGGFSVLLAFIIITAWNYLLKAQDNAAQEANSLAVMMRNIAVFPQENQIKLSEAIRNYTVAVRVGEWKSMERGKENPNAAKALRELYQNMQSFSPTTQLEKLYYSQALHNLNTIHKLRRDRINQLYSVIPSRLSAALILGSVFLTLILGFIRGGAKFIDLIPIIVVAVVLGFNLGIAFSLDFPFSGDISVKNNFFYHGILNTFHDEA</sequence>
<keyword evidence="1" id="KW-1133">Transmembrane helix</keyword>
<dbReference type="OrthoDB" id="5647763at2"/>
<gene>
    <name evidence="2" type="ORF">Lsan_0771</name>
</gene>
<dbReference type="InterPro" id="IPR025333">
    <property type="entry name" value="DUF4239"/>
</dbReference>
<dbReference type="PATRIC" id="fig|45074.5.peg.808"/>
<comment type="caution">
    <text evidence="2">The sequence shown here is derived from an EMBL/GenBank/DDBJ whole genome shotgun (WGS) entry which is preliminary data.</text>
</comment>
<accession>A0A0W0Z941</accession>
<dbReference type="RefSeq" id="WP_058513223.1">
    <property type="nucleotide sequence ID" value="NZ_CAAAIH010000021.1"/>
</dbReference>
<keyword evidence="3" id="KW-1185">Reference proteome</keyword>
<keyword evidence="1" id="KW-0472">Membrane</keyword>